<comment type="caution">
    <text evidence="2">The sequence shown here is derived from an EMBL/GenBank/DDBJ whole genome shotgun (WGS) entry which is preliminary data.</text>
</comment>
<gene>
    <name evidence="2" type="ORF">Kpho01_02970</name>
</gene>
<feature type="transmembrane region" description="Helical" evidence="1">
    <location>
        <begin position="70"/>
        <end position="89"/>
    </location>
</feature>
<dbReference type="AlphaFoldDB" id="A0A9W6UJD7"/>
<evidence type="ECO:0000313" key="3">
    <source>
        <dbReference type="Proteomes" id="UP001165143"/>
    </source>
</evidence>
<dbReference type="Proteomes" id="UP001165143">
    <property type="component" value="Unassembled WGS sequence"/>
</dbReference>
<evidence type="ECO:0000256" key="1">
    <source>
        <dbReference type="SAM" id="Phobius"/>
    </source>
</evidence>
<dbReference type="InterPro" id="IPR021214">
    <property type="entry name" value="DUF2568"/>
</dbReference>
<accession>A0A9W6UJD7</accession>
<feature type="transmembrane region" description="Helical" evidence="1">
    <location>
        <begin position="38"/>
        <end position="58"/>
    </location>
</feature>
<organism evidence="2 3">
    <name type="scientific">Kitasatospora phosalacinea</name>
    <dbReference type="NCBI Taxonomy" id="2065"/>
    <lineage>
        <taxon>Bacteria</taxon>
        <taxon>Bacillati</taxon>
        <taxon>Actinomycetota</taxon>
        <taxon>Actinomycetes</taxon>
        <taxon>Kitasatosporales</taxon>
        <taxon>Streptomycetaceae</taxon>
        <taxon>Kitasatospora</taxon>
    </lineage>
</organism>
<evidence type="ECO:0000313" key="2">
    <source>
        <dbReference type="EMBL" id="GLW52286.1"/>
    </source>
</evidence>
<keyword evidence="1" id="KW-0812">Transmembrane</keyword>
<sequence>MRKVVTGTQLMLRLLLELAALVALAVGSYGAWPDGPAALRVLIALAPVALAVVLWGRYAAPRRPVRDSAALWYGVQLLIWGGAVALLAIGGHPGWAVGLGAVMVVNTAVLWSLGEWSPAVEH</sequence>
<dbReference type="OrthoDB" id="3873086at2"/>
<evidence type="ECO:0008006" key="4">
    <source>
        <dbReference type="Google" id="ProtNLM"/>
    </source>
</evidence>
<keyword evidence="1" id="KW-1133">Transmembrane helix</keyword>
<dbReference type="EMBL" id="BSRX01000001">
    <property type="protein sequence ID" value="GLW52286.1"/>
    <property type="molecule type" value="Genomic_DNA"/>
</dbReference>
<name>A0A9W6UJD7_9ACTN</name>
<dbReference type="Pfam" id="PF10823">
    <property type="entry name" value="DUF2568"/>
    <property type="match status" value="1"/>
</dbReference>
<protein>
    <recommendedName>
        <fullName evidence="4">DUF2568 domain-containing protein</fullName>
    </recommendedName>
</protein>
<reference evidence="2" key="1">
    <citation type="submission" date="2023-02" db="EMBL/GenBank/DDBJ databases">
        <title>Kitasatospora phosalacinea NBRC 14362.</title>
        <authorList>
            <person name="Ichikawa N."/>
            <person name="Sato H."/>
            <person name="Tonouchi N."/>
        </authorList>
    </citation>
    <scope>NUCLEOTIDE SEQUENCE</scope>
    <source>
        <strain evidence="2">NBRC 14362</strain>
    </source>
</reference>
<feature type="transmembrane region" description="Helical" evidence="1">
    <location>
        <begin position="95"/>
        <end position="113"/>
    </location>
</feature>
<dbReference type="RefSeq" id="WP_051778244.1">
    <property type="nucleotide sequence ID" value="NZ_BSRX01000001.1"/>
</dbReference>
<feature type="transmembrane region" description="Helical" evidence="1">
    <location>
        <begin position="12"/>
        <end position="32"/>
    </location>
</feature>
<proteinExistence type="predicted"/>
<keyword evidence="1" id="KW-0472">Membrane</keyword>